<gene>
    <name evidence="1" type="ORF">CK203_028801</name>
</gene>
<comment type="caution">
    <text evidence="1">The sequence shown here is derived from an EMBL/GenBank/DDBJ whole genome shotgun (WGS) entry which is preliminary data.</text>
</comment>
<reference evidence="1 2" key="1">
    <citation type="journal article" date="2018" name="PLoS Genet.">
        <title>Population sequencing reveals clonal diversity and ancestral inbreeding in the grapevine cultivar Chardonnay.</title>
        <authorList>
            <person name="Roach M.J."/>
            <person name="Johnson D.L."/>
            <person name="Bohlmann J."/>
            <person name="van Vuuren H.J."/>
            <person name="Jones S.J."/>
            <person name="Pretorius I.S."/>
            <person name="Schmidt S.A."/>
            <person name="Borneman A.R."/>
        </authorList>
    </citation>
    <scope>NUCLEOTIDE SEQUENCE [LARGE SCALE GENOMIC DNA]</scope>
    <source>
        <strain evidence="2">cv. Chardonnay</strain>
        <tissue evidence="1">Leaf</tissue>
    </source>
</reference>
<organism evidence="1 2">
    <name type="scientific">Vitis vinifera</name>
    <name type="common">Grape</name>
    <dbReference type="NCBI Taxonomy" id="29760"/>
    <lineage>
        <taxon>Eukaryota</taxon>
        <taxon>Viridiplantae</taxon>
        <taxon>Streptophyta</taxon>
        <taxon>Embryophyta</taxon>
        <taxon>Tracheophyta</taxon>
        <taxon>Spermatophyta</taxon>
        <taxon>Magnoliopsida</taxon>
        <taxon>eudicotyledons</taxon>
        <taxon>Gunneridae</taxon>
        <taxon>Pentapetalae</taxon>
        <taxon>rosids</taxon>
        <taxon>Vitales</taxon>
        <taxon>Vitaceae</taxon>
        <taxon>Viteae</taxon>
        <taxon>Vitis</taxon>
    </lineage>
</organism>
<protein>
    <submittedName>
        <fullName evidence="1">Uncharacterized protein</fullName>
    </submittedName>
</protein>
<name>A0A438IAE0_VITVI</name>
<sequence length="255" mass="27651">MGPPLKEVGFCSGPSDSPVLSRDAVITQGEGLDLRTDGDPLQVKLRHSPCLISEEDMRLALELRTPDASEALSPGATNDALMEEAARFPGSGGFSVDGDVLEPGPLRIVQLDARSEGLFKIAKGRPSLFAGTKKQAHVGFGSEKSGIRKIMKWGSVYSRGQAVWRLQCGQIAQGKDKLSEDVSGNEASFRGVQTLVRNWWTGYNFRGSCSHILASKLKALNRIGFWKAKEKDCGLSSENLRLEDAQWRTSASGQT</sequence>
<evidence type="ECO:0000313" key="2">
    <source>
        <dbReference type="Proteomes" id="UP000288805"/>
    </source>
</evidence>
<evidence type="ECO:0000313" key="1">
    <source>
        <dbReference type="EMBL" id="RVW93629.1"/>
    </source>
</evidence>
<accession>A0A438IAE0</accession>
<proteinExistence type="predicted"/>
<dbReference type="Proteomes" id="UP000288805">
    <property type="component" value="Unassembled WGS sequence"/>
</dbReference>
<dbReference type="AlphaFoldDB" id="A0A438IAE0"/>
<dbReference type="EMBL" id="QGNW01000128">
    <property type="protein sequence ID" value="RVW93629.1"/>
    <property type="molecule type" value="Genomic_DNA"/>
</dbReference>